<dbReference type="SUPFAM" id="SSF52743">
    <property type="entry name" value="Subtilisin-like"/>
    <property type="match status" value="1"/>
</dbReference>
<keyword evidence="3" id="KW-1185">Reference proteome</keyword>
<feature type="domain" description="Peptidase S8/S53" evidence="1">
    <location>
        <begin position="146"/>
        <end position="228"/>
    </location>
</feature>
<dbReference type="RefSeq" id="XP_066666480.1">
    <property type="nucleotide sequence ID" value="XM_066814518.1"/>
</dbReference>
<keyword evidence="2" id="KW-0378">Hydrolase</keyword>
<keyword evidence="2" id="KW-0645">Protease</keyword>
<evidence type="ECO:0000313" key="2">
    <source>
        <dbReference type="EMBL" id="KAK8075540.1"/>
    </source>
</evidence>
<dbReference type="Pfam" id="PF00082">
    <property type="entry name" value="Peptidase_S8"/>
    <property type="match status" value="1"/>
</dbReference>
<evidence type="ECO:0000313" key="3">
    <source>
        <dbReference type="Proteomes" id="UP001433268"/>
    </source>
</evidence>
<dbReference type="InterPro" id="IPR000209">
    <property type="entry name" value="Peptidase_S8/S53_dom"/>
</dbReference>
<gene>
    <name evidence="2" type="ORF">PG997_010203</name>
</gene>
<proteinExistence type="predicted"/>
<dbReference type="GO" id="GO:0008233">
    <property type="term" value="F:peptidase activity"/>
    <property type="evidence" value="ECO:0007669"/>
    <property type="project" value="UniProtKB-KW"/>
</dbReference>
<accession>A0ABR1VWA9</accession>
<reference evidence="2 3" key="1">
    <citation type="submission" date="2023-01" db="EMBL/GenBank/DDBJ databases">
        <title>Analysis of 21 Apiospora genomes using comparative genomics revels a genus with tremendous synthesis potential of carbohydrate active enzymes and secondary metabolites.</title>
        <authorList>
            <person name="Sorensen T."/>
        </authorList>
    </citation>
    <scope>NUCLEOTIDE SEQUENCE [LARGE SCALE GENOMIC DNA]</scope>
    <source>
        <strain evidence="2 3">CBS 114990</strain>
    </source>
</reference>
<dbReference type="GeneID" id="92047578"/>
<dbReference type="Proteomes" id="UP001433268">
    <property type="component" value="Unassembled WGS sequence"/>
</dbReference>
<evidence type="ECO:0000259" key="1">
    <source>
        <dbReference type="Pfam" id="PF00082"/>
    </source>
</evidence>
<comment type="caution">
    <text evidence="2">The sequence shown here is derived from an EMBL/GenBank/DDBJ whole genome shotgun (WGS) entry which is preliminary data.</text>
</comment>
<dbReference type="EMBL" id="JAQQWN010000007">
    <property type="protein sequence ID" value="KAK8075540.1"/>
    <property type="molecule type" value="Genomic_DNA"/>
</dbReference>
<dbReference type="InterPro" id="IPR036852">
    <property type="entry name" value="Peptidase_S8/S53_dom_sf"/>
</dbReference>
<sequence>MEGPLYFKKDRNGFEYKSVPTRDPILQILSRAFKGHDGAKVESIDTKRLKAEDLAERSAVYDAERPDGPDKHGVAVLNRIGSAQYGSCRGKWCRCFVVRVRRAQDWDTLYNVNQWGDAMDVVREHFRKLQEQHPAYEFAVLNISHDVSNTESARTALQALVDAGFVVVAAAGNEKKDLDLLEVQGRYAPEDNPNTILIGALDEDWANAWEDGASGSNYGAPCPIAVGIIASMLSAGHITSKKPQDVRAYLDQCAVAGIRIQGRPVKHLRNHPGFVKT</sequence>
<dbReference type="GO" id="GO:0006508">
    <property type="term" value="P:proteolysis"/>
    <property type="evidence" value="ECO:0007669"/>
    <property type="project" value="UniProtKB-KW"/>
</dbReference>
<protein>
    <submittedName>
        <fullName evidence="2">Alkaline protease 1</fullName>
    </submittedName>
</protein>
<organism evidence="2 3">
    <name type="scientific">Apiospora hydei</name>
    <dbReference type="NCBI Taxonomy" id="1337664"/>
    <lineage>
        <taxon>Eukaryota</taxon>
        <taxon>Fungi</taxon>
        <taxon>Dikarya</taxon>
        <taxon>Ascomycota</taxon>
        <taxon>Pezizomycotina</taxon>
        <taxon>Sordariomycetes</taxon>
        <taxon>Xylariomycetidae</taxon>
        <taxon>Amphisphaeriales</taxon>
        <taxon>Apiosporaceae</taxon>
        <taxon>Apiospora</taxon>
    </lineage>
</organism>
<name>A0ABR1VWA9_9PEZI</name>
<dbReference type="Gene3D" id="3.40.50.200">
    <property type="entry name" value="Peptidase S8/S53 domain"/>
    <property type="match status" value="1"/>
</dbReference>